<comment type="caution">
    <text evidence="1">The sequence shown here is derived from an EMBL/GenBank/DDBJ whole genome shotgun (WGS) entry which is preliminary data.</text>
</comment>
<dbReference type="Proteomes" id="UP000814140">
    <property type="component" value="Unassembled WGS sequence"/>
</dbReference>
<evidence type="ECO:0000313" key="2">
    <source>
        <dbReference type="Proteomes" id="UP000814140"/>
    </source>
</evidence>
<protein>
    <submittedName>
        <fullName evidence="1">Uncharacterized protein</fullName>
    </submittedName>
</protein>
<dbReference type="EMBL" id="MU277406">
    <property type="protein sequence ID" value="KAI0054509.1"/>
    <property type="molecule type" value="Genomic_DNA"/>
</dbReference>
<reference evidence="1" key="2">
    <citation type="journal article" date="2022" name="New Phytol.">
        <title>Evolutionary transition to the ectomycorrhizal habit in the genomes of a hyperdiverse lineage of mushroom-forming fungi.</title>
        <authorList>
            <person name="Looney B."/>
            <person name="Miyauchi S."/>
            <person name="Morin E."/>
            <person name="Drula E."/>
            <person name="Courty P.E."/>
            <person name="Kohler A."/>
            <person name="Kuo A."/>
            <person name="LaButti K."/>
            <person name="Pangilinan J."/>
            <person name="Lipzen A."/>
            <person name="Riley R."/>
            <person name="Andreopoulos W."/>
            <person name="He G."/>
            <person name="Johnson J."/>
            <person name="Nolan M."/>
            <person name="Tritt A."/>
            <person name="Barry K.W."/>
            <person name="Grigoriev I.V."/>
            <person name="Nagy L.G."/>
            <person name="Hibbett D."/>
            <person name="Henrissat B."/>
            <person name="Matheny P.B."/>
            <person name="Labbe J."/>
            <person name="Martin F.M."/>
        </authorList>
    </citation>
    <scope>NUCLEOTIDE SEQUENCE</scope>
    <source>
        <strain evidence="1">HHB10654</strain>
    </source>
</reference>
<sequence>MAEGYTDHAIYARHAGKPHSPPHEPEGYTTRRRGGPSATHRNVGRSSLDVLAAVAELCWSRSRKAAQEGHRRVSKTRSRVREEEGWVGVKWWEMCRVRIAGFVKASWSQIAIPSPRGSVSRQGRLHRRRHVFHKQCLEDRTSSNDSVCPLCDTLLSLSSSMKIYIDHEVNHSDTLYKAAVFRATEPDREANDLEANVEKVLISKQEALNAAGQHNKDTMKLLSAQLNAANNLHNITQKRLDDLHAQLESMKKYNRELQSDVEDNREQVCNHTIYVTDTNFNAMPVAASRISRHQYAKRFDFMYWHVCGIRRRFMRLGAFAAKRREKWNGTCTSTSETPV</sequence>
<keyword evidence="2" id="KW-1185">Reference proteome</keyword>
<accession>A0ACB8SDV0</accession>
<organism evidence="1 2">
    <name type="scientific">Artomyces pyxidatus</name>
    <dbReference type="NCBI Taxonomy" id="48021"/>
    <lineage>
        <taxon>Eukaryota</taxon>
        <taxon>Fungi</taxon>
        <taxon>Dikarya</taxon>
        <taxon>Basidiomycota</taxon>
        <taxon>Agaricomycotina</taxon>
        <taxon>Agaricomycetes</taxon>
        <taxon>Russulales</taxon>
        <taxon>Auriscalpiaceae</taxon>
        <taxon>Artomyces</taxon>
    </lineage>
</organism>
<reference evidence="1" key="1">
    <citation type="submission" date="2021-03" db="EMBL/GenBank/DDBJ databases">
        <authorList>
            <consortium name="DOE Joint Genome Institute"/>
            <person name="Ahrendt S."/>
            <person name="Looney B.P."/>
            <person name="Miyauchi S."/>
            <person name="Morin E."/>
            <person name="Drula E."/>
            <person name="Courty P.E."/>
            <person name="Chicoki N."/>
            <person name="Fauchery L."/>
            <person name="Kohler A."/>
            <person name="Kuo A."/>
            <person name="Labutti K."/>
            <person name="Pangilinan J."/>
            <person name="Lipzen A."/>
            <person name="Riley R."/>
            <person name="Andreopoulos W."/>
            <person name="He G."/>
            <person name="Johnson J."/>
            <person name="Barry K.W."/>
            <person name="Grigoriev I.V."/>
            <person name="Nagy L."/>
            <person name="Hibbett D."/>
            <person name="Henrissat B."/>
            <person name="Matheny P.B."/>
            <person name="Labbe J."/>
            <person name="Martin F."/>
        </authorList>
    </citation>
    <scope>NUCLEOTIDE SEQUENCE</scope>
    <source>
        <strain evidence="1">HHB10654</strain>
    </source>
</reference>
<gene>
    <name evidence="1" type="ORF">BV25DRAFT_1843606</name>
</gene>
<evidence type="ECO:0000313" key="1">
    <source>
        <dbReference type="EMBL" id="KAI0054509.1"/>
    </source>
</evidence>
<name>A0ACB8SDV0_9AGAM</name>
<proteinExistence type="predicted"/>